<keyword evidence="2" id="KW-0812">Transmembrane</keyword>
<dbReference type="Gene3D" id="2.60.120.740">
    <property type="match status" value="1"/>
</dbReference>
<gene>
    <name evidence="3" type="primary">Cirl</name>
    <name evidence="3" type="ORF">GZH46_01177</name>
</gene>
<evidence type="ECO:0000313" key="3">
    <source>
        <dbReference type="EMBL" id="KAG9510287.1"/>
    </source>
</evidence>
<keyword evidence="2" id="KW-0472">Membrane</keyword>
<dbReference type="Proteomes" id="UP000825002">
    <property type="component" value="Unassembled WGS sequence"/>
</dbReference>
<keyword evidence="4" id="KW-1185">Reference proteome</keyword>
<evidence type="ECO:0000256" key="1">
    <source>
        <dbReference type="SAM" id="MobiDB-lite"/>
    </source>
</evidence>
<name>A0ABQ7SA48_9ACAR</name>
<feature type="transmembrane region" description="Helical" evidence="2">
    <location>
        <begin position="154"/>
        <end position="175"/>
    </location>
</feature>
<reference evidence="3 4" key="1">
    <citation type="submission" date="2020-10" db="EMBL/GenBank/DDBJ databases">
        <authorList>
            <person name="Klimov P.B."/>
            <person name="Dyachkov S.M."/>
            <person name="Chetverikov P.E."/>
        </authorList>
    </citation>
    <scope>NUCLEOTIDE SEQUENCE [LARGE SCALE GENOMIC DNA]</scope>
    <source>
        <strain evidence="3">BMOC 18-1129-001#AD2665</strain>
        <tissue evidence="3">Entire mites</tissue>
    </source>
</reference>
<feature type="region of interest" description="Disordered" evidence="1">
    <location>
        <begin position="95"/>
        <end position="123"/>
    </location>
</feature>
<keyword evidence="2" id="KW-1133">Transmembrane helix</keyword>
<proteinExistence type="predicted"/>
<evidence type="ECO:0000256" key="2">
    <source>
        <dbReference type="SAM" id="Phobius"/>
    </source>
</evidence>
<organism evidence="3 4">
    <name type="scientific">Fragariocoptes setiger</name>
    <dbReference type="NCBI Taxonomy" id="1670756"/>
    <lineage>
        <taxon>Eukaryota</taxon>
        <taxon>Metazoa</taxon>
        <taxon>Ecdysozoa</taxon>
        <taxon>Arthropoda</taxon>
        <taxon>Chelicerata</taxon>
        <taxon>Arachnida</taxon>
        <taxon>Acari</taxon>
        <taxon>Acariformes</taxon>
        <taxon>Trombidiformes</taxon>
        <taxon>Prostigmata</taxon>
        <taxon>Eupodina</taxon>
        <taxon>Eriophyoidea</taxon>
        <taxon>Phytoptidae</taxon>
        <taxon>Fragariocoptes</taxon>
    </lineage>
</organism>
<comment type="caution">
    <text evidence="3">The sequence shown here is derived from an EMBL/GenBank/DDBJ whole genome shotgun (WGS) entry which is preliminary data.</text>
</comment>
<evidence type="ECO:0000313" key="4">
    <source>
        <dbReference type="Proteomes" id="UP000825002"/>
    </source>
</evidence>
<dbReference type="InterPro" id="IPR043159">
    <property type="entry name" value="Lectin_gal-bd_sf"/>
</dbReference>
<dbReference type="EMBL" id="JAIFTH010000184">
    <property type="protein sequence ID" value="KAG9510287.1"/>
    <property type="molecule type" value="Genomic_DNA"/>
</dbReference>
<accession>A0ABQ7SA48</accession>
<sequence length="271" mass="31221">MRKKNNSQEEEEENLLIMSHKSNTESEFECQSKRFVLSQQRGLQQSYCQKMHEKVHRRRCDNQKKSTDCSIVANQNDITTKIIIMSDINRLTSQRIDDDEMSTSPVYRRSRPQHKQQQQEYVPQEKKVSKCPIVVDSTTTTKSLRSRFHEPMFLNMRMPTLSLLFSQMLLLILILEIPLQSSAIAAANAPQLKHTTALNNRPPPNAKGHIHYKTTYACEGNSLELTCDDSKSIHLVRANYGRFSLTICNDAGNPTFSVNCMSFRSYLLMQD</sequence>
<feature type="non-terminal residue" evidence="3">
    <location>
        <position position="271"/>
    </location>
</feature>
<protein>
    <submittedName>
        <fullName evidence="3">Latrophilin Cirl</fullName>
    </submittedName>
</protein>